<dbReference type="GO" id="GO:0051015">
    <property type="term" value="F:actin filament binding"/>
    <property type="evidence" value="ECO:0007669"/>
    <property type="project" value="InterPro"/>
</dbReference>
<feature type="domain" description="Myosin N-terminal SH3-like" evidence="9">
    <location>
        <begin position="17"/>
        <end position="67"/>
    </location>
</feature>
<evidence type="ECO:0000259" key="8">
    <source>
        <dbReference type="PROSITE" id="PS51456"/>
    </source>
</evidence>
<organism evidence="10 11">
    <name type="scientific">Ditylenchus dipsaci</name>
    <dbReference type="NCBI Taxonomy" id="166011"/>
    <lineage>
        <taxon>Eukaryota</taxon>
        <taxon>Metazoa</taxon>
        <taxon>Ecdysozoa</taxon>
        <taxon>Nematoda</taxon>
        <taxon>Chromadorea</taxon>
        <taxon>Rhabditida</taxon>
        <taxon>Tylenchina</taxon>
        <taxon>Tylenchomorpha</taxon>
        <taxon>Sphaerularioidea</taxon>
        <taxon>Anguinidae</taxon>
        <taxon>Anguininae</taxon>
        <taxon>Ditylenchus</taxon>
    </lineage>
</organism>
<dbReference type="GO" id="GO:0030048">
    <property type="term" value="P:actin filament-based movement"/>
    <property type="evidence" value="ECO:0007669"/>
    <property type="project" value="TreeGrafter"/>
</dbReference>
<dbReference type="WBParaSite" id="jg12591">
    <property type="protein sequence ID" value="jg12591"/>
    <property type="gene ID" value="jg12591"/>
</dbReference>
<accession>A0A915CV87</accession>
<keyword evidence="2 7" id="KW-0547">Nucleotide-binding</keyword>
<dbReference type="Gene3D" id="2.30.30.360">
    <property type="entry name" value="Myosin S1 fragment, N-terminal"/>
    <property type="match status" value="1"/>
</dbReference>
<evidence type="ECO:0000256" key="1">
    <source>
        <dbReference type="ARBA" id="ARBA00008314"/>
    </source>
</evidence>
<reference evidence="11" key="1">
    <citation type="submission" date="2022-11" db="UniProtKB">
        <authorList>
            <consortium name="WormBaseParasite"/>
        </authorList>
    </citation>
    <scope>IDENTIFICATION</scope>
</reference>
<evidence type="ECO:0000256" key="5">
    <source>
        <dbReference type="ARBA" id="ARBA00023175"/>
    </source>
</evidence>
<comment type="similarity">
    <text evidence="1 7">Belongs to the TRAFAC class myosin-kinesin ATPase superfamily. Myosin family.</text>
</comment>
<dbReference type="InterPro" id="IPR036961">
    <property type="entry name" value="Kinesin_motor_dom_sf"/>
</dbReference>
<sequence>MKVESRSSDAFDELPVNIGGFVYVPDPLQGYVLGELIDLGAETFTVKLVHESKTMEIPYDNMVPAEEDQTKDADDNCGMIYLNEGTLLNNCKIRYQRKQIYTYVANILISINPYEHVPGLYGQETMQHYQGRSLGVLPPHLYAIADKAYRDMKTEKRSQSIIVSGESGAGKTESQKCILKFLCGCYSASSGGVEKRILETSPILDSFGNARTARNNNSSRFGKFVEVHFDDNYVVTGGYISHYLLEKTRVCHQQSGERNFHVFYQLFASGLSKQLHLSNPDQYLYLRNGCTQYFATEKSFGYIAEEHKSINSPGMLVDSVVDDYHGFHRLLTALKGNGIGQALCDDLFQALAGILHLGNVDFAENTIDCAGGSRVLPSSSGSLAIAAKFLGLNESQLGQALTSRMMKPGRSFENQLPIMVPLKVHEAISARDAFAKAIYCRLFDHIVTWINKSIPFNGSISYIGVLDIAGFESFAVNSFEQFCINYCNEKLQLFFNDRIMKQEQDLYQKESLGVPRVVYADNQDCINLYEMKKIGLFDCLDEEMRLPFSSVQHFTSTVHENYRKSSRIQIPRKSVERRHRSMRDDEGFVVNHYAGPVCYETALFLDKNIDELHESLEALLGGSSNLFIKECWIKCHEIPSHLRLMVLVEKLNSTGTHFVHCVKPNPEMVPSRFSGGQVLAQLKCAGMASVLKLMQKGYPSRVVFADLYEMYRKELPPKLAEFDPRSFCESLFYALGLNKVDFKFGLTKVFFRAGKMMEFDQLMKQDPENVKLMVDKAHSWILRFRWRKLQYVVLACVKLDKQIKLRADRKRTEQHHRRWKRIYFACVACLEFQNTISNQSGDSIVGREELEDEPKSKMIKYDLAVWKYEDLKKRLIPRPHACLAEYYRRCTGYRNWAQRSKRTNGIERK</sequence>
<proteinExistence type="inferred from homology"/>
<dbReference type="PROSITE" id="PS51844">
    <property type="entry name" value="SH3_LIKE"/>
    <property type="match status" value="1"/>
</dbReference>
<dbReference type="GO" id="GO:0000146">
    <property type="term" value="F:microfilament motor activity"/>
    <property type="evidence" value="ECO:0007669"/>
    <property type="project" value="TreeGrafter"/>
</dbReference>
<evidence type="ECO:0000313" key="11">
    <source>
        <dbReference type="WBParaSite" id="jg12591"/>
    </source>
</evidence>
<dbReference type="GO" id="GO:0005524">
    <property type="term" value="F:ATP binding"/>
    <property type="evidence" value="ECO:0007669"/>
    <property type="project" value="UniProtKB-UniRule"/>
</dbReference>
<feature type="domain" description="Myosin motor" evidence="8">
    <location>
        <begin position="71"/>
        <end position="764"/>
    </location>
</feature>
<dbReference type="AlphaFoldDB" id="A0A915CV87"/>
<dbReference type="GO" id="GO:0030139">
    <property type="term" value="C:endocytic vesicle"/>
    <property type="evidence" value="ECO:0007669"/>
    <property type="project" value="TreeGrafter"/>
</dbReference>
<dbReference type="Gene3D" id="1.20.120.720">
    <property type="entry name" value="Myosin VI head, motor domain, U50 subdomain"/>
    <property type="match status" value="1"/>
</dbReference>
<dbReference type="SMART" id="SM00242">
    <property type="entry name" value="MYSc"/>
    <property type="match status" value="1"/>
</dbReference>
<evidence type="ECO:0000256" key="2">
    <source>
        <dbReference type="ARBA" id="ARBA00022741"/>
    </source>
</evidence>
<dbReference type="PANTHER" id="PTHR13140:SF745">
    <property type="entry name" value="UNCONVENTIONAL MYOSIN-VI"/>
    <property type="match status" value="1"/>
</dbReference>
<dbReference type="Proteomes" id="UP000887574">
    <property type="component" value="Unplaced"/>
</dbReference>
<evidence type="ECO:0000256" key="4">
    <source>
        <dbReference type="ARBA" id="ARBA00023123"/>
    </source>
</evidence>
<keyword evidence="3 7" id="KW-0067">ATP-binding</keyword>
<protein>
    <submittedName>
        <fullName evidence="11">Myosin motor domain-containing protein</fullName>
    </submittedName>
</protein>
<evidence type="ECO:0000256" key="6">
    <source>
        <dbReference type="ARBA" id="ARBA00023203"/>
    </source>
</evidence>
<dbReference type="InterPro" id="IPR008989">
    <property type="entry name" value="Myosin_S1_N"/>
</dbReference>
<dbReference type="InterPro" id="IPR001609">
    <property type="entry name" value="Myosin_head_motor_dom-like"/>
</dbReference>
<name>A0A915CV87_9BILA</name>
<dbReference type="Pfam" id="PF00063">
    <property type="entry name" value="Myosin_head"/>
    <property type="match status" value="2"/>
</dbReference>
<dbReference type="PRINTS" id="PR00193">
    <property type="entry name" value="MYOSINHEAVY"/>
</dbReference>
<evidence type="ECO:0000259" key="9">
    <source>
        <dbReference type="PROSITE" id="PS51844"/>
    </source>
</evidence>
<evidence type="ECO:0000256" key="7">
    <source>
        <dbReference type="PROSITE-ProRule" id="PRU00782"/>
    </source>
</evidence>
<feature type="region of interest" description="Actin-binding" evidence="7">
    <location>
        <begin position="644"/>
        <end position="666"/>
    </location>
</feature>
<evidence type="ECO:0000313" key="10">
    <source>
        <dbReference type="Proteomes" id="UP000887574"/>
    </source>
</evidence>
<keyword evidence="10" id="KW-1185">Reference proteome</keyword>
<dbReference type="SUPFAM" id="SSF52540">
    <property type="entry name" value="P-loop containing nucleoside triphosphate hydrolases"/>
    <property type="match status" value="1"/>
</dbReference>
<dbReference type="InterPro" id="IPR004009">
    <property type="entry name" value="SH3_Myosin"/>
</dbReference>
<dbReference type="Gene3D" id="3.40.850.10">
    <property type="entry name" value="Kinesin motor domain"/>
    <property type="match status" value="2"/>
</dbReference>
<evidence type="ECO:0000256" key="3">
    <source>
        <dbReference type="ARBA" id="ARBA00022840"/>
    </source>
</evidence>
<dbReference type="GO" id="GO:0007015">
    <property type="term" value="P:actin filament organization"/>
    <property type="evidence" value="ECO:0007669"/>
    <property type="project" value="TreeGrafter"/>
</dbReference>
<dbReference type="Gene3D" id="3.30.70.1590">
    <property type="match status" value="1"/>
</dbReference>
<keyword evidence="6 7" id="KW-0009">Actin-binding</keyword>
<dbReference type="PANTHER" id="PTHR13140">
    <property type="entry name" value="MYOSIN"/>
    <property type="match status" value="1"/>
</dbReference>
<keyword evidence="5 7" id="KW-0505">Motor protein</keyword>
<feature type="binding site" evidence="7">
    <location>
        <begin position="165"/>
        <end position="172"/>
    </location>
    <ligand>
        <name>ATP</name>
        <dbReference type="ChEBI" id="CHEBI:30616"/>
    </ligand>
</feature>
<dbReference type="GO" id="GO:0016459">
    <property type="term" value="C:myosin complex"/>
    <property type="evidence" value="ECO:0007669"/>
    <property type="project" value="UniProtKB-KW"/>
</dbReference>
<dbReference type="GO" id="GO:0005886">
    <property type="term" value="C:plasma membrane"/>
    <property type="evidence" value="ECO:0007669"/>
    <property type="project" value="TreeGrafter"/>
</dbReference>
<dbReference type="Gene3D" id="6.10.220.10">
    <property type="match status" value="1"/>
</dbReference>
<dbReference type="Gene3D" id="1.20.58.530">
    <property type="match status" value="1"/>
</dbReference>
<dbReference type="PROSITE" id="PS51456">
    <property type="entry name" value="MYOSIN_MOTOR"/>
    <property type="match status" value="1"/>
</dbReference>
<dbReference type="InterPro" id="IPR027417">
    <property type="entry name" value="P-loop_NTPase"/>
</dbReference>
<keyword evidence="4 7" id="KW-0518">Myosin</keyword>